<dbReference type="PANTHER" id="PTHR16717:SF6">
    <property type="entry name" value="CYTOCHROME C OXIDASE SUBUNIT 8B"/>
    <property type="match status" value="1"/>
</dbReference>
<dbReference type="FunFam" id="4.10.81.10:FF:000001">
    <property type="entry name" value="Cytochrome c oxidase subunit 8B, mitochondrial"/>
    <property type="match status" value="1"/>
</dbReference>
<dbReference type="SUPFAM" id="SSF81431">
    <property type="entry name" value="Mitochondrial cytochrome c oxidase subunit VIIIb (aka IX)"/>
    <property type="match status" value="1"/>
</dbReference>
<evidence type="ECO:0000256" key="10">
    <source>
        <dbReference type="SAM" id="Phobius"/>
    </source>
</evidence>
<evidence type="ECO:0000256" key="9">
    <source>
        <dbReference type="ARBA" id="ARBA00023136"/>
    </source>
</evidence>
<evidence type="ECO:0000256" key="5">
    <source>
        <dbReference type="ARBA" id="ARBA00022792"/>
    </source>
</evidence>
<evidence type="ECO:0000313" key="11">
    <source>
        <dbReference type="EMBL" id="ACO14515.1"/>
    </source>
</evidence>
<dbReference type="PANTHER" id="PTHR16717">
    <property type="entry name" value="CYTOCHROME C OXIDASE POLYPEPTIDE VIII"/>
    <property type="match status" value="1"/>
</dbReference>
<dbReference type="GO" id="GO:0006123">
    <property type="term" value="P:mitochondrial electron transport, cytochrome c to oxygen"/>
    <property type="evidence" value="ECO:0007669"/>
    <property type="project" value="InterPro"/>
</dbReference>
<comment type="subcellular location">
    <subcellularLocation>
        <location evidence="1">Mitochondrion inner membrane</location>
        <topology evidence="1">Single-pass membrane protein</topology>
    </subcellularLocation>
</comment>
<dbReference type="Gene3D" id="4.10.81.10">
    <property type="entry name" value="Cytochrome c oxidase, subunit 8"/>
    <property type="match status" value="1"/>
</dbReference>
<gene>
    <name evidence="11" type="primary">COX81</name>
</gene>
<evidence type="ECO:0000256" key="4">
    <source>
        <dbReference type="ARBA" id="ARBA00022692"/>
    </source>
</evidence>
<reference evidence="11" key="1">
    <citation type="journal article" date="2010" name="BMC Genomics">
        <title>Salmo salar and Esox lucius full-length cDNA sequences reveal changes in evolutionary pressures on a post-tetraploidization genome.</title>
        <authorList>
            <person name="Leong J.S."/>
            <person name="Jantzen S.G."/>
            <person name="von Schalburg K.R."/>
            <person name="Cooper G.A."/>
            <person name="Messmer A.M."/>
            <person name="Liao N.Y."/>
            <person name="Munro S."/>
            <person name="Moore R."/>
            <person name="Holt R.A."/>
            <person name="Jones S.J."/>
            <person name="Davidson W.S."/>
            <person name="Koop B.F."/>
        </authorList>
    </citation>
    <scope>NUCLEOTIDE SEQUENCE</scope>
    <source>
        <tissue evidence="11">Head kidney</tissue>
    </source>
</reference>
<dbReference type="UniPathway" id="UPA00705"/>
<comment type="pathway">
    <text evidence="2">Energy metabolism; oxidative phosphorylation.</text>
</comment>
<dbReference type="GO" id="GO:0005743">
    <property type="term" value="C:mitochondrial inner membrane"/>
    <property type="evidence" value="ECO:0007669"/>
    <property type="project" value="UniProtKB-SubCell"/>
</dbReference>
<evidence type="ECO:0000256" key="6">
    <source>
        <dbReference type="ARBA" id="ARBA00022946"/>
    </source>
</evidence>
<reference evidence="11" key="2">
    <citation type="submission" date="2010-07" db="EMBL/GenBank/DDBJ databases">
        <title>Esox lucius ESTs and full-length cDNAs.</title>
        <authorList>
            <consortium name="cGRASP (B.F. Koop &amp; W.S. Davidson)"/>
            <person name="Leong J."/>
            <person name="Jantzen S."/>
            <person name="Cooper G."/>
            <person name="Davidson W.S."/>
            <person name="Koop B.F."/>
        </authorList>
    </citation>
    <scope>NUCLEOTIDE SEQUENCE</scope>
    <source>
        <tissue evidence="11">Head kidney</tissue>
    </source>
</reference>
<proteinExistence type="evidence at transcript level"/>
<keyword evidence="6" id="KW-0809">Transit peptide</keyword>
<accession>C1BZR2</accession>
<keyword evidence="9 10" id="KW-0472">Membrane</keyword>
<evidence type="ECO:0000256" key="7">
    <source>
        <dbReference type="ARBA" id="ARBA00022989"/>
    </source>
</evidence>
<dbReference type="EMBL" id="BT080091">
    <property type="protein sequence ID" value="ACO14515.1"/>
    <property type="molecule type" value="mRNA"/>
</dbReference>
<comment type="similarity">
    <text evidence="3">Belongs to the cytochrome c oxidase VIII family.</text>
</comment>
<evidence type="ECO:0000256" key="3">
    <source>
        <dbReference type="ARBA" id="ARBA00010117"/>
    </source>
</evidence>
<evidence type="ECO:0000256" key="2">
    <source>
        <dbReference type="ARBA" id="ARBA00004673"/>
    </source>
</evidence>
<keyword evidence="8" id="KW-0496">Mitochondrion</keyword>
<dbReference type="Pfam" id="PF02285">
    <property type="entry name" value="COX8"/>
    <property type="match status" value="1"/>
</dbReference>
<protein>
    <submittedName>
        <fullName evidence="11">Cytochrome c oxidase polypeptide VIII-heart, mitochondrial</fullName>
    </submittedName>
</protein>
<dbReference type="InterPro" id="IPR036548">
    <property type="entry name" value="Cyt_c_oxidase_su8_sf"/>
</dbReference>
<organism evidence="11">
    <name type="scientific">Esox lucius</name>
    <name type="common">Northern pike</name>
    <dbReference type="NCBI Taxonomy" id="8010"/>
    <lineage>
        <taxon>Eukaryota</taxon>
        <taxon>Metazoa</taxon>
        <taxon>Chordata</taxon>
        <taxon>Craniata</taxon>
        <taxon>Vertebrata</taxon>
        <taxon>Euteleostomi</taxon>
        <taxon>Actinopterygii</taxon>
        <taxon>Neopterygii</taxon>
        <taxon>Teleostei</taxon>
        <taxon>Protacanthopterygii</taxon>
        <taxon>Esociformes</taxon>
        <taxon>Esocidae</taxon>
        <taxon>Esox</taxon>
    </lineage>
</organism>
<sequence length="68" mass="7487">MSGIKSSVNLLRVAVRSQLVSRAALSHKPAKHEISSDEQGFALTVMFITILGPSGWILAHLEDYKHRS</sequence>
<keyword evidence="4 10" id="KW-0812">Transmembrane</keyword>
<evidence type="ECO:0000256" key="8">
    <source>
        <dbReference type="ARBA" id="ARBA00023128"/>
    </source>
</evidence>
<name>C1BZR2_ESOLU</name>
<feature type="transmembrane region" description="Helical" evidence="10">
    <location>
        <begin position="41"/>
        <end position="59"/>
    </location>
</feature>
<dbReference type="GO" id="GO:0045277">
    <property type="term" value="C:respiratory chain complex IV"/>
    <property type="evidence" value="ECO:0007669"/>
    <property type="project" value="InterPro"/>
</dbReference>
<dbReference type="InterPro" id="IPR003205">
    <property type="entry name" value="Cyt_c_oxidase_su8"/>
</dbReference>
<keyword evidence="7 10" id="KW-1133">Transmembrane helix</keyword>
<keyword evidence="5" id="KW-0999">Mitochondrion inner membrane</keyword>
<evidence type="ECO:0000256" key="1">
    <source>
        <dbReference type="ARBA" id="ARBA00004434"/>
    </source>
</evidence>
<dbReference type="AlphaFoldDB" id="C1BZR2"/>